<dbReference type="AlphaFoldDB" id="A0A8S3XUC1"/>
<evidence type="ECO:0000313" key="1">
    <source>
        <dbReference type="EMBL" id="CAG5041311.1"/>
    </source>
</evidence>
<dbReference type="Proteomes" id="UP000691718">
    <property type="component" value="Unassembled WGS sequence"/>
</dbReference>
<sequence>MARRIRKWTLAVFLPIFIINVFVEPLPISREILKPVLDMTFPETATENTNFKTDLNHDHLATEVIQIENTVEEIRNVTRNVRPGQVVGNYAIEISLNGNGFSGRALMDVRLDIDSREDPIVFHIEDLQIQRVLTGVFTDVNAVDTDFFFDDSILEIFPAQVASTYVVIIEYTGQLSNNPFGLYEGHHFDT</sequence>
<evidence type="ECO:0000313" key="2">
    <source>
        <dbReference type="Proteomes" id="UP000691718"/>
    </source>
</evidence>
<comment type="caution">
    <text evidence="1">The sequence shown here is derived from an EMBL/GenBank/DDBJ whole genome shotgun (WGS) entry which is preliminary data.</text>
</comment>
<dbReference type="EMBL" id="CAJQZP010001359">
    <property type="protein sequence ID" value="CAG5041311.1"/>
    <property type="molecule type" value="Genomic_DNA"/>
</dbReference>
<keyword evidence="2" id="KW-1185">Reference proteome</keyword>
<name>A0A8S3XUC1_PARAO</name>
<organism evidence="1 2">
    <name type="scientific">Parnassius apollo</name>
    <name type="common">Apollo butterfly</name>
    <name type="synonym">Papilio apollo</name>
    <dbReference type="NCBI Taxonomy" id="110799"/>
    <lineage>
        <taxon>Eukaryota</taxon>
        <taxon>Metazoa</taxon>
        <taxon>Ecdysozoa</taxon>
        <taxon>Arthropoda</taxon>
        <taxon>Hexapoda</taxon>
        <taxon>Insecta</taxon>
        <taxon>Pterygota</taxon>
        <taxon>Neoptera</taxon>
        <taxon>Endopterygota</taxon>
        <taxon>Lepidoptera</taxon>
        <taxon>Glossata</taxon>
        <taxon>Ditrysia</taxon>
        <taxon>Papilionoidea</taxon>
        <taxon>Papilionidae</taxon>
        <taxon>Parnassiinae</taxon>
        <taxon>Parnassini</taxon>
        <taxon>Parnassius</taxon>
        <taxon>Parnassius</taxon>
    </lineage>
</organism>
<gene>
    <name evidence="1" type="ORF">PAPOLLO_LOCUS22098</name>
</gene>
<accession>A0A8S3XUC1</accession>
<proteinExistence type="predicted"/>
<reference evidence="1" key="1">
    <citation type="submission" date="2021-04" db="EMBL/GenBank/DDBJ databases">
        <authorList>
            <person name="Tunstrom K."/>
        </authorList>
    </citation>
    <scope>NUCLEOTIDE SEQUENCE</scope>
</reference>
<dbReference type="OrthoDB" id="7407483at2759"/>
<protein>
    <submittedName>
        <fullName evidence="1">(apollo) hypothetical protein</fullName>
    </submittedName>
</protein>